<dbReference type="RefSeq" id="WP_184007526.1">
    <property type="nucleotide sequence ID" value="NZ_JACIJS010000001.1"/>
</dbReference>
<keyword evidence="2" id="KW-0813">Transport</keyword>
<dbReference type="SUPFAM" id="SSF53850">
    <property type="entry name" value="Periplasmic binding protein-like II"/>
    <property type="match status" value="1"/>
</dbReference>
<evidence type="ECO:0000256" key="3">
    <source>
        <dbReference type="ARBA" id="ARBA00022475"/>
    </source>
</evidence>
<dbReference type="CDD" id="cd13553">
    <property type="entry name" value="PBP2_NrtA_CpmA_like"/>
    <property type="match status" value="1"/>
</dbReference>
<reference evidence="6 7" key="1">
    <citation type="submission" date="2020-08" db="EMBL/GenBank/DDBJ databases">
        <title>Genomic Encyclopedia of Type Strains, Phase IV (KMG-IV): sequencing the most valuable type-strain genomes for metagenomic binning, comparative biology and taxonomic classification.</title>
        <authorList>
            <person name="Goeker M."/>
        </authorList>
    </citation>
    <scope>NUCLEOTIDE SEQUENCE [LARGE SCALE GENOMIC DNA]</scope>
    <source>
        <strain evidence="6 7">DSM 103377</strain>
    </source>
</reference>
<proteinExistence type="predicted"/>
<keyword evidence="5" id="KW-0472">Membrane</keyword>
<evidence type="ECO:0000313" key="7">
    <source>
        <dbReference type="Proteomes" id="UP000553766"/>
    </source>
</evidence>
<dbReference type="Pfam" id="PF13379">
    <property type="entry name" value="NMT1_2"/>
    <property type="match status" value="1"/>
</dbReference>
<dbReference type="GO" id="GO:0005524">
    <property type="term" value="F:ATP binding"/>
    <property type="evidence" value="ECO:0007669"/>
    <property type="project" value="UniProtKB-KW"/>
</dbReference>
<gene>
    <name evidence="6" type="ORF">FHS89_000180</name>
</gene>
<keyword evidence="3" id="KW-1003">Cell membrane</keyword>
<dbReference type="Proteomes" id="UP000553766">
    <property type="component" value="Unassembled WGS sequence"/>
</dbReference>
<dbReference type="PANTHER" id="PTHR30024">
    <property type="entry name" value="ALIPHATIC SULFONATES-BINDING PROTEIN-RELATED"/>
    <property type="match status" value="1"/>
</dbReference>
<comment type="caution">
    <text evidence="6">The sequence shown here is derived from an EMBL/GenBank/DDBJ whole genome shotgun (WGS) entry which is preliminary data.</text>
</comment>
<evidence type="ECO:0000256" key="4">
    <source>
        <dbReference type="ARBA" id="ARBA00022519"/>
    </source>
</evidence>
<evidence type="ECO:0000256" key="1">
    <source>
        <dbReference type="ARBA" id="ARBA00004308"/>
    </source>
</evidence>
<keyword evidence="4" id="KW-0997">Cell inner membrane</keyword>
<accession>A0A840WKJ2</accession>
<dbReference type="PANTHER" id="PTHR30024:SF43">
    <property type="entry name" value="BLL4572 PROTEIN"/>
    <property type="match status" value="1"/>
</dbReference>
<dbReference type="Gene3D" id="3.40.190.10">
    <property type="entry name" value="Periplasmic binding protein-like II"/>
    <property type="match status" value="2"/>
</dbReference>
<protein>
    <submittedName>
        <fullName evidence="6">NitT/TauT family transport system ATP-binding protein</fullName>
    </submittedName>
</protein>
<dbReference type="AlphaFoldDB" id="A0A840WKJ2"/>
<sequence>MIGADVSLGFIPLTDAALPIIALEMGFAAEEGVALTLVRETSWSTIRDKIALGVYPAAHMLAPLAIAMSAGVGPMRAGLVAPMLLGTNGDTLTARPDFADRLVEHGARFGDAMATGRALVKCADPGGLRVGVPFPHSMHQELVRLLVERSGGDVSKVTFLTAPPKVLPEVLKAGEVDVFMVGEPWGSVAVERGAGEILLSGADIWTASPEKVLALQADWAMAHPDTMDALVRALYRASMWLTVSGNLGVAAEILALPHYLDASPMTIERALLGRLQLRHSGATVDAPDVIRLSGLGALYPWQSAAAFIAERAAPAWGISPIRAQAAALETFRPDLMHRALGPLHVSVPMAHARIEGRTELGVSVPGTSGPVRVGRSGFFDRSEFHPQT</sequence>
<keyword evidence="6" id="KW-0067">ATP-binding</keyword>
<comment type="subcellular location">
    <subcellularLocation>
        <location evidence="1">Endomembrane system</location>
    </subcellularLocation>
</comment>
<dbReference type="InterPro" id="IPR044527">
    <property type="entry name" value="NrtA/CpmA_ABC-bd_dom"/>
</dbReference>
<evidence type="ECO:0000256" key="2">
    <source>
        <dbReference type="ARBA" id="ARBA00022448"/>
    </source>
</evidence>
<keyword evidence="6" id="KW-0547">Nucleotide-binding</keyword>
<organism evidence="6 7">
    <name type="scientific">Rubricella aquisinus</name>
    <dbReference type="NCBI Taxonomy" id="2028108"/>
    <lineage>
        <taxon>Bacteria</taxon>
        <taxon>Pseudomonadati</taxon>
        <taxon>Pseudomonadota</taxon>
        <taxon>Alphaproteobacteria</taxon>
        <taxon>Rhodobacterales</taxon>
        <taxon>Paracoccaceae</taxon>
        <taxon>Rubricella</taxon>
    </lineage>
</organism>
<evidence type="ECO:0000256" key="5">
    <source>
        <dbReference type="ARBA" id="ARBA00023136"/>
    </source>
</evidence>
<name>A0A840WKJ2_9RHOB</name>
<evidence type="ECO:0000313" key="6">
    <source>
        <dbReference type="EMBL" id="MBB5514182.1"/>
    </source>
</evidence>
<dbReference type="EMBL" id="JACIJS010000001">
    <property type="protein sequence ID" value="MBB5514182.1"/>
    <property type="molecule type" value="Genomic_DNA"/>
</dbReference>
<keyword evidence="7" id="KW-1185">Reference proteome</keyword>
<dbReference type="GO" id="GO:0012505">
    <property type="term" value="C:endomembrane system"/>
    <property type="evidence" value="ECO:0007669"/>
    <property type="project" value="UniProtKB-SubCell"/>
</dbReference>